<evidence type="ECO:0000313" key="3">
    <source>
        <dbReference type="Proteomes" id="UP000094067"/>
    </source>
</evidence>
<proteinExistence type="predicted"/>
<evidence type="ECO:0000259" key="1">
    <source>
        <dbReference type="Pfam" id="PF01208"/>
    </source>
</evidence>
<evidence type="ECO:0000313" key="2">
    <source>
        <dbReference type="EMBL" id="ODM03027.1"/>
    </source>
</evidence>
<dbReference type="PANTHER" id="PTHR47099:SF1">
    <property type="entry name" value="METHYLCOBAMIDE:COM METHYLTRANSFERASE MTBA"/>
    <property type="match status" value="1"/>
</dbReference>
<feature type="domain" description="Uroporphyrinogen decarboxylase (URO-D)" evidence="1">
    <location>
        <begin position="107"/>
        <end position="344"/>
    </location>
</feature>
<dbReference type="InterPro" id="IPR052024">
    <property type="entry name" value="Methanogen_methyltrans"/>
</dbReference>
<reference evidence="2 3" key="1">
    <citation type="submission" date="2016-07" db="EMBL/GenBank/DDBJ databases">
        <title>Characterization of isolates of Eisenbergiella tayi derived from blood cultures, using whole genome sequencing.</title>
        <authorList>
            <person name="Burdz T."/>
            <person name="Wiebe D."/>
            <person name="Huynh C."/>
            <person name="Bernard K."/>
        </authorList>
    </citation>
    <scope>NUCLEOTIDE SEQUENCE [LARGE SCALE GENOMIC DNA]</scope>
    <source>
        <strain evidence="2 3">NML 110608</strain>
    </source>
</reference>
<comment type="caution">
    <text evidence="2">The sequence shown here is derived from an EMBL/GenBank/DDBJ whole genome shotgun (WGS) entry which is preliminary data.</text>
</comment>
<dbReference type="GO" id="GO:0004853">
    <property type="term" value="F:uroporphyrinogen decarboxylase activity"/>
    <property type="evidence" value="ECO:0007669"/>
    <property type="project" value="InterPro"/>
</dbReference>
<name>A0A1E3A3H4_9FIRM</name>
<organism evidence="2 3">
    <name type="scientific">Eisenbergiella tayi</name>
    <dbReference type="NCBI Taxonomy" id="1432052"/>
    <lineage>
        <taxon>Bacteria</taxon>
        <taxon>Bacillati</taxon>
        <taxon>Bacillota</taxon>
        <taxon>Clostridia</taxon>
        <taxon>Lachnospirales</taxon>
        <taxon>Lachnospiraceae</taxon>
        <taxon>Eisenbergiella</taxon>
    </lineage>
</organism>
<dbReference type="GO" id="GO:0006779">
    <property type="term" value="P:porphyrin-containing compound biosynthetic process"/>
    <property type="evidence" value="ECO:0007669"/>
    <property type="project" value="InterPro"/>
</dbReference>
<dbReference type="SUPFAM" id="SSF51726">
    <property type="entry name" value="UROD/MetE-like"/>
    <property type="match status" value="1"/>
</dbReference>
<protein>
    <submittedName>
        <fullName evidence="2">Methylcobalamin:coenzyme M methyltransferase</fullName>
    </submittedName>
</protein>
<dbReference type="EMBL" id="MCGH01000003">
    <property type="protein sequence ID" value="ODM03027.1"/>
    <property type="molecule type" value="Genomic_DNA"/>
</dbReference>
<dbReference type="Proteomes" id="UP000094067">
    <property type="component" value="Unassembled WGS sequence"/>
</dbReference>
<keyword evidence="2" id="KW-0489">Methyltransferase</keyword>
<gene>
    <name evidence="2" type="ORF">BEI61_03821</name>
</gene>
<dbReference type="Gene3D" id="3.20.20.210">
    <property type="match status" value="1"/>
</dbReference>
<dbReference type="PATRIC" id="fig|1432052.4.peg.4237"/>
<dbReference type="GO" id="GO:0032259">
    <property type="term" value="P:methylation"/>
    <property type="evidence" value="ECO:0007669"/>
    <property type="project" value="UniProtKB-KW"/>
</dbReference>
<dbReference type="InterPro" id="IPR000257">
    <property type="entry name" value="Uroporphyrinogen_deCOase"/>
</dbReference>
<keyword evidence="2" id="KW-0808">Transferase</keyword>
<dbReference type="AlphaFoldDB" id="A0A1E3A3H4"/>
<dbReference type="PANTHER" id="PTHR47099">
    <property type="entry name" value="METHYLCOBAMIDE:COM METHYLTRANSFERASE MTBA"/>
    <property type="match status" value="1"/>
</dbReference>
<dbReference type="Pfam" id="PF01208">
    <property type="entry name" value="URO-D"/>
    <property type="match status" value="1"/>
</dbReference>
<dbReference type="GO" id="GO:0008168">
    <property type="term" value="F:methyltransferase activity"/>
    <property type="evidence" value="ECO:0007669"/>
    <property type="project" value="UniProtKB-KW"/>
</dbReference>
<sequence length="350" mass="40170">MTSKERVRAVMEHRKPDRVPAAFEAVGSVTEKLLKHYGFTDYSQLLEKYEIDIVTAGPEYIGPELKTYMNEKGERVEQSWWGFETTMHTTAIDTYGTTTYFPLNGVETVEDVDAVMFPDPDWFDYSAVRKVCDSNPDKAIIVGHEGPFQMVTFLIEMDQFFMLMLDEPDTAKRILERMNEFEMEYYRRIFEAGEGRVDVLRPHDDYGTQISLLFSVDMWREFYRENTIKLADLAHKYGAFYQQHSCGAVAPLIPEFIACGVDALEPVQKVRGLEAERLAQLYKDKILFHGGIDTQGLLPYGKPEEVRAEVRKFIDLLGKDGGYMLMASQGFEGDVPIENIEAVYMTDRSI</sequence>
<dbReference type="RefSeq" id="WP_069153605.1">
    <property type="nucleotide sequence ID" value="NZ_MCGH01000003.1"/>
</dbReference>
<accession>A0A1E3A3H4</accession>
<dbReference type="InterPro" id="IPR038071">
    <property type="entry name" value="UROD/MetE-like_sf"/>
</dbReference>